<dbReference type="PANTHER" id="PTHR19879:SF9">
    <property type="entry name" value="TRANSCRIPTION INITIATION FACTOR TFIID SUBUNIT 5"/>
    <property type="match status" value="1"/>
</dbReference>
<dbReference type="Proteomes" id="UP000523007">
    <property type="component" value="Unassembled WGS sequence"/>
</dbReference>
<dbReference type="PROSITE" id="PS50294">
    <property type="entry name" value="WD_REPEATS_REGION"/>
    <property type="match status" value="6"/>
</dbReference>
<feature type="region of interest" description="Disordered" evidence="7">
    <location>
        <begin position="269"/>
        <end position="352"/>
    </location>
</feature>
<keyword evidence="1 5" id="KW-0853">WD repeat</keyword>
<dbReference type="PROSITE" id="PS00107">
    <property type="entry name" value="PROTEIN_KINASE_ATP"/>
    <property type="match status" value="1"/>
</dbReference>
<dbReference type="InterPro" id="IPR017441">
    <property type="entry name" value="Protein_kinase_ATP_BS"/>
</dbReference>
<dbReference type="Gene3D" id="3.30.200.20">
    <property type="entry name" value="Phosphorylase Kinase, domain 1"/>
    <property type="match status" value="1"/>
</dbReference>
<dbReference type="InterPro" id="IPR055442">
    <property type="entry name" value="Beta-prop_EML-like_2nd"/>
</dbReference>
<evidence type="ECO:0000256" key="2">
    <source>
        <dbReference type="ARBA" id="ARBA00022737"/>
    </source>
</evidence>
<dbReference type="InterPro" id="IPR019775">
    <property type="entry name" value="WD40_repeat_CS"/>
</dbReference>
<evidence type="ECO:0000256" key="5">
    <source>
        <dbReference type="PROSITE-ProRule" id="PRU00221"/>
    </source>
</evidence>
<dbReference type="PROSITE" id="PS50082">
    <property type="entry name" value="WD_REPEATS_2"/>
    <property type="match status" value="6"/>
</dbReference>
<dbReference type="SMART" id="SM00320">
    <property type="entry name" value="WD40"/>
    <property type="match status" value="7"/>
</dbReference>
<evidence type="ECO:0000313" key="10">
    <source>
        <dbReference type="Proteomes" id="UP000523007"/>
    </source>
</evidence>
<protein>
    <submittedName>
        <fullName evidence="9">WD40 repeat protein</fullName>
    </submittedName>
</protein>
<dbReference type="Gene3D" id="2.130.10.10">
    <property type="entry name" value="YVTN repeat-like/Quinoprotein amine dehydrogenase"/>
    <property type="match status" value="3"/>
</dbReference>
<dbReference type="SUPFAM" id="SSF50978">
    <property type="entry name" value="WD40 repeat-like"/>
    <property type="match status" value="1"/>
</dbReference>
<dbReference type="Pfam" id="PF23414">
    <property type="entry name" value="Beta-prop_EML_2"/>
    <property type="match status" value="1"/>
</dbReference>
<feature type="repeat" description="WD" evidence="5">
    <location>
        <begin position="397"/>
        <end position="438"/>
    </location>
</feature>
<evidence type="ECO:0000256" key="6">
    <source>
        <dbReference type="PROSITE-ProRule" id="PRU10141"/>
    </source>
</evidence>
<dbReference type="InterPro" id="IPR000719">
    <property type="entry name" value="Prot_kinase_dom"/>
</dbReference>
<comment type="caution">
    <text evidence="9">The sequence shown here is derived from an EMBL/GenBank/DDBJ whole genome shotgun (WGS) entry which is preliminary data.</text>
</comment>
<dbReference type="InterPro" id="IPR008271">
    <property type="entry name" value="Ser/Thr_kinase_AS"/>
</dbReference>
<dbReference type="PROSITE" id="PS00108">
    <property type="entry name" value="PROTEIN_KINASE_ST"/>
    <property type="match status" value="1"/>
</dbReference>
<dbReference type="SMART" id="SM00220">
    <property type="entry name" value="S_TKc"/>
    <property type="match status" value="1"/>
</dbReference>
<keyword evidence="3 6" id="KW-0547">Nucleotide-binding</keyword>
<dbReference type="InterPro" id="IPR020472">
    <property type="entry name" value="WD40_PAC1"/>
</dbReference>
<name>A0A7W7RLV3_9ACTN</name>
<feature type="compositionally biased region" description="Low complexity" evidence="7">
    <location>
        <begin position="290"/>
        <end position="300"/>
    </location>
</feature>
<proteinExistence type="predicted"/>
<feature type="compositionally biased region" description="Pro residues" evidence="7">
    <location>
        <begin position="275"/>
        <end position="289"/>
    </location>
</feature>
<dbReference type="SUPFAM" id="SSF56112">
    <property type="entry name" value="Protein kinase-like (PK-like)"/>
    <property type="match status" value="1"/>
</dbReference>
<gene>
    <name evidence="9" type="ORF">F4561_005205</name>
</gene>
<accession>A0A7W7RLV3</accession>
<dbReference type="EMBL" id="JACHJT010000001">
    <property type="protein sequence ID" value="MBB4934385.1"/>
    <property type="molecule type" value="Genomic_DNA"/>
</dbReference>
<dbReference type="InterPro" id="IPR015943">
    <property type="entry name" value="WD40/YVTN_repeat-like_dom_sf"/>
</dbReference>
<dbReference type="Pfam" id="PF00069">
    <property type="entry name" value="Pkinase"/>
    <property type="match status" value="1"/>
</dbReference>
<dbReference type="CDD" id="cd00200">
    <property type="entry name" value="WD40"/>
    <property type="match status" value="1"/>
</dbReference>
<dbReference type="InterPro" id="IPR001680">
    <property type="entry name" value="WD40_rpt"/>
</dbReference>
<dbReference type="RefSeq" id="WP_184582402.1">
    <property type="nucleotide sequence ID" value="NZ_JACHJT010000001.1"/>
</dbReference>
<feature type="repeat" description="WD" evidence="5">
    <location>
        <begin position="439"/>
        <end position="480"/>
    </location>
</feature>
<dbReference type="CDD" id="cd14014">
    <property type="entry name" value="STKc_PknB_like"/>
    <property type="match status" value="1"/>
</dbReference>
<keyword evidence="10" id="KW-1185">Reference proteome</keyword>
<feature type="binding site" evidence="6">
    <location>
        <position position="43"/>
    </location>
    <ligand>
        <name>ATP</name>
        <dbReference type="ChEBI" id="CHEBI:30616"/>
    </ligand>
</feature>
<organism evidence="9 10">
    <name type="scientific">Lipingzhangella halophila</name>
    <dbReference type="NCBI Taxonomy" id="1783352"/>
    <lineage>
        <taxon>Bacteria</taxon>
        <taxon>Bacillati</taxon>
        <taxon>Actinomycetota</taxon>
        <taxon>Actinomycetes</taxon>
        <taxon>Streptosporangiales</taxon>
        <taxon>Nocardiopsidaceae</taxon>
        <taxon>Lipingzhangella</taxon>
    </lineage>
</organism>
<dbReference type="AlphaFoldDB" id="A0A7W7RLV3"/>
<dbReference type="InterPro" id="IPR036322">
    <property type="entry name" value="WD40_repeat_dom_sf"/>
</dbReference>
<dbReference type="InterPro" id="IPR011009">
    <property type="entry name" value="Kinase-like_dom_sf"/>
</dbReference>
<evidence type="ECO:0000256" key="1">
    <source>
        <dbReference type="ARBA" id="ARBA00022574"/>
    </source>
</evidence>
<keyword evidence="4 6" id="KW-0067">ATP-binding</keyword>
<keyword evidence="2" id="KW-0677">Repeat</keyword>
<dbReference type="PROSITE" id="PS00678">
    <property type="entry name" value="WD_REPEATS_1"/>
    <property type="match status" value="6"/>
</dbReference>
<dbReference type="GO" id="GO:0005524">
    <property type="term" value="F:ATP binding"/>
    <property type="evidence" value="ECO:0007669"/>
    <property type="project" value="UniProtKB-UniRule"/>
</dbReference>
<dbReference type="PRINTS" id="PR00320">
    <property type="entry name" value="GPROTEINBRPT"/>
</dbReference>
<evidence type="ECO:0000313" key="9">
    <source>
        <dbReference type="EMBL" id="MBB4934385.1"/>
    </source>
</evidence>
<dbReference type="Pfam" id="PF00400">
    <property type="entry name" value="WD40"/>
    <property type="match status" value="1"/>
</dbReference>
<feature type="repeat" description="WD" evidence="5">
    <location>
        <begin position="523"/>
        <end position="564"/>
    </location>
</feature>
<feature type="repeat" description="WD" evidence="5">
    <location>
        <begin position="565"/>
        <end position="606"/>
    </location>
</feature>
<feature type="domain" description="Protein kinase" evidence="8">
    <location>
        <begin position="15"/>
        <end position="270"/>
    </location>
</feature>
<dbReference type="PROSITE" id="PS50011">
    <property type="entry name" value="PROTEIN_KINASE_DOM"/>
    <property type="match status" value="1"/>
</dbReference>
<feature type="repeat" description="WD" evidence="5">
    <location>
        <begin position="607"/>
        <end position="648"/>
    </location>
</feature>
<dbReference type="Gene3D" id="1.10.510.10">
    <property type="entry name" value="Transferase(Phosphotransferase) domain 1"/>
    <property type="match status" value="1"/>
</dbReference>
<feature type="repeat" description="WD" evidence="5">
    <location>
        <begin position="481"/>
        <end position="522"/>
    </location>
</feature>
<reference evidence="9 10" key="1">
    <citation type="submission" date="2020-08" db="EMBL/GenBank/DDBJ databases">
        <title>Sequencing the genomes of 1000 actinobacteria strains.</title>
        <authorList>
            <person name="Klenk H.-P."/>
        </authorList>
    </citation>
    <scope>NUCLEOTIDE SEQUENCE [LARGE SCALE GENOMIC DNA]</scope>
    <source>
        <strain evidence="9 10">DSM 102030</strain>
    </source>
</reference>
<evidence type="ECO:0000259" key="8">
    <source>
        <dbReference type="PROSITE" id="PS50011"/>
    </source>
</evidence>
<sequence length="693" mass="72165">MDPLEPGDPERVGRYRITHRLGAGGMGRVYIARTPAGRQVVVKVIHSGHASDAGFRARFAREAEAARRVGGFHTAPVVDADPEADPPWIATAHVPGPTLHQTLREHGPLAADTVRRLAAGLAEGLEAIHACGLVHRDLKPGNVILADDGPRIIDFGIARPLDTTEPTTEGAVLGTLPYMSPEQTEGGSVDPASDLFSLGTVLAVAATGTNPFAADSPAATVRRLIGPAAPPDGLPEDLMALITRCWDRDPSRRPTPAEILTRYEVDHTNGAWSALPPPRASSTPPPSQPTPSSTPAQAATEGTVDSAAAAPPHHQTQRTLPIGHGVGAADGADRTAPSLTPRPPSGAAEPRRRRTALAVVLATPTAAALTLGLVLWVSPPNQESDSGDGTTTEAATLTGHDDAVTSVAFSPDGSTLATASEDDTARLWDATTGEHTTTLEGHDAGVWSVAFSPDGSTLATASEDDTARLWDTATGEHTTTLEGHEHALTSVVFHPDGSVLATGSSDGTARFWDTDTGEETAAPIEHGAEIFTLAVSHDGTSLATAGYDGTTHLWDFATGEQTATLDGHDDVVWSVDFSPDGSTLATASEDDTARLWDITTGEQTATFDGHDDVVWSAVFSPDGSTLATASIEGTAHLWDIETGEVTASIEAESPTRTFRKLAFSPDGASAMLATGLANGTTRLWEVDDLTPQD</sequence>
<dbReference type="GO" id="GO:0004672">
    <property type="term" value="F:protein kinase activity"/>
    <property type="evidence" value="ECO:0007669"/>
    <property type="project" value="InterPro"/>
</dbReference>
<evidence type="ECO:0000256" key="3">
    <source>
        <dbReference type="ARBA" id="ARBA00022741"/>
    </source>
</evidence>
<dbReference type="PANTHER" id="PTHR19879">
    <property type="entry name" value="TRANSCRIPTION INITIATION FACTOR TFIID"/>
    <property type="match status" value="1"/>
</dbReference>
<evidence type="ECO:0000256" key="4">
    <source>
        <dbReference type="ARBA" id="ARBA00022840"/>
    </source>
</evidence>
<evidence type="ECO:0000256" key="7">
    <source>
        <dbReference type="SAM" id="MobiDB-lite"/>
    </source>
</evidence>